<dbReference type="AlphaFoldDB" id="A0A0B7JRK3"/>
<dbReference type="EMBL" id="CDPU01000002">
    <property type="protein sequence ID" value="CEO45295.1"/>
    <property type="molecule type" value="Genomic_DNA"/>
</dbReference>
<gene>
    <name evidence="1" type="ORF">BN869_000001350_1</name>
</gene>
<name>A0A0B7JRK3_BIOOC</name>
<reference evidence="1" key="1">
    <citation type="submission" date="2015-01" db="EMBL/GenBank/DDBJ databases">
        <authorList>
            <person name="Durling Mikael"/>
        </authorList>
    </citation>
    <scope>NUCLEOTIDE SEQUENCE</scope>
</reference>
<sequence>MSGPGHGDLPKMQASAVRPPLGHFVVHGPPGHTNFSCGPPFGARGNCELIFRPRLEFPLDHLTTQQRITFSSRHLISHLI</sequence>
<evidence type="ECO:0000313" key="1">
    <source>
        <dbReference type="EMBL" id="CEO45295.1"/>
    </source>
</evidence>
<organism evidence="1">
    <name type="scientific">Bionectria ochroleuca</name>
    <name type="common">Gliocladium roseum</name>
    <dbReference type="NCBI Taxonomy" id="29856"/>
    <lineage>
        <taxon>Eukaryota</taxon>
        <taxon>Fungi</taxon>
        <taxon>Dikarya</taxon>
        <taxon>Ascomycota</taxon>
        <taxon>Pezizomycotina</taxon>
        <taxon>Sordariomycetes</taxon>
        <taxon>Hypocreomycetidae</taxon>
        <taxon>Hypocreales</taxon>
        <taxon>Bionectriaceae</taxon>
        <taxon>Clonostachys</taxon>
    </lineage>
</organism>
<accession>A0A0B7JRK3</accession>
<proteinExistence type="predicted"/>
<protein>
    <submittedName>
        <fullName evidence="1">Uncharacterized protein</fullName>
    </submittedName>
</protein>